<gene>
    <name evidence="2" type="ORF">DESUT3_07970</name>
</gene>
<keyword evidence="3" id="KW-1185">Reference proteome</keyword>
<evidence type="ECO:0008006" key="4">
    <source>
        <dbReference type="Google" id="ProtNLM"/>
    </source>
</evidence>
<reference evidence="2 3" key="1">
    <citation type="journal article" date="2016" name="C (Basel)">
        <title>Selective Growth of and Electricity Production by Marine Exoelectrogenic Bacteria in Self-Aggregated Hydrogel of Microbially Reduced Graphene Oxide.</title>
        <authorList>
            <person name="Yoshida N."/>
            <person name="Goto Y."/>
            <person name="Miyata Y."/>
        </authorList>
    </citation>
    <scope>NUCLEOTIDE SEQUENCE [LARGE SCALE GENOMIC DNA]</scope>
    <source>
        <strain evidence="2 3">NIT-T3</strain>
    </source>
</reference>
<evidence type="ECO:0000313" key="3">
    <source>
        <dbReference type="Proteomes" id="UP001319827"/>
    </source>
</evidence>
<organism evidence="2 3">
    <name type="scientific">Desulfuromonas versatilis</name>
    <dbReference type="NCBI Taxonomy" id="2802975"/>
    <lineage>
        <taxon>Bacteria</taxon>
        <taxon>Pseudomonadati</taxon>
        <taxon>Thermodesulfobacteriota</taxon>
        <taxon>Desulfuromonadia</taxon>
        <taxon>Desulfuromonadales</taxon>
        <taxon>Desulfuromonadaceae</taxon>
        <taxon>Desulfuromonas</taxon>
    </lineage>
</organism>
<dbReference type="RefSeq" id="WP_221251181.1">
    <property type="nucleotide sequence ID" value="NZ_AP024355.1"/>
</dbReference>
<feature type="signal peptide" evidence="1">
    <location>
        <begin position="1"/>
        <end position="26"/>
    </location>
</feature>
<dbReference type="EMBL" id="AP024355">
    <property type="protein sequence ID" value="BCR03728.1"/>
    <property type="molecule type" value="Genomic_DNA"/>
</dbReference>
<name>A0ABM8HTD2_9BACT</name>
<evidence type="ECO:0000256" key="1">
    <source>
        <dbReference type="SAM" id="SignalP"/>
    </source>
</evidence>
<keyword evidence="1" id="KW-0732">Signal</keyword>
<reference evidence="2 3" key="2">
    <citation type="journal article" date="2021" name="Int. J. Syst. Evol. Microbiol.">
        <title>Isolation and Polyphasic Characterization of Desulfuromonas versatilis sp. Nov., an Electrogenic Bacteria Capable of Versatile Metabolism Isolated from a Graphene Oxide-Reducing Enrichment Culture.</title>
        <authorList>
            <person name="Xie L."/>
            <person name="Yoshida N."/>
            <person name="Ishii S."/>
            <person name="Meng L."/>
        </authorList>
    </citation>
    <scope>NUCLEOTIDE SEQUENCE [LARGE SCALE GENOMIC DNA]</scope>
    <source>
        <strain evidence="2 3">NIT-T3</strain>
    </source>
</reference>
<feature type="chain" id="PRO_5046850038" description="DUF4369 domain-containing protein" evidence="1">
    <location>
        <begin position="27"/>
        <end position="154"/>
    </location>
</feature>
<evidence type="ECO:0000313" key="2">
    <source>
        <dbReference type="EMBL" id="BCR03728.1"/>
    </source>
</evidence>
<protein>
    <recommendedName>
        <fullName evidence="4">DUF4369 domain-containing protein</fullName>
    </recommendedName>
</protein>
<dbReference type="Proteomes" id="UP001319827">
    <property type="component" value="Chromosome"/>
</dbReference>
<accession>A0ABM8HTD2</accession>
<sequence length="154" mass="17220">MNVCKRISVFAILTVFLLLQVGPATAGDTRPGKFVTIEGQEISFFRIDGRDTIKGWLNGTAIDIPIDTVSQIVFFDTPNINYSIFGNDISAGEMEVTRKSDGKSFFLQDAFLPSDCDCTYITYTYRNPFTDETNQGNTALDGLRKLIFFEDSNK</sequence>
<proteinExistence type="predicted"/>